<dbReference type="Proteomes" id="UP000242687">
    <property type="component" value="Unassembled WGS sequence"/>
</dbReference>
<dbReference type="PROSITE" id="PS51257">
    <property type="entry name" value="PROKAR_LIPOPROTEIN"/>
    <property type="match status" value="1"/>
</dbReference>
<evidence type="ECO:0000313" key="2">
    <source>
        <dbReference type="EMBL" id="PJJ80015.1"/>
    </source>
</evidence>
<reference evidence="2 3" key="1">
    <citation type="submission" date="2017-11" db="EMBL/GenBank/DDBJ databases">
        <title>Genomic Encyclopedia of Archaeal and Bacterial Type Strains, Phase II (KMG-II): From Individual Species to Whole Genera.</title>
        <authorList>
            <person name="Goeker M."/>
        </authorList>
    </citation>
    <scope>NUCLEOTIDE SEQUENCE [LARGE SCALE GENOMIC DNA]</scope>
    <source>
        <strain evidence="2 3">DSM 28175</strain>
    </source>
</reference>
<dbReference type="RefSeq" id="WP_100342315.1">
    <property type="nucleotide sequence ID" value="NZ_PGFJ01000002.1"/>
</dbReference>
<evidence type="ECO:0000256" key="1">
    <source>
        <dbReference type="SAM" id="SignalP"/>
    </source>
</evidence>
<feature type="signal peptide" evidence="1">
    <location>
        <begin position="1"/>
        <end position="25"/>
    </location>
</feature>
<sequence>MERVKNLFLLLFAAIVITGCGSSNATVTCKKVEKFQSDAGIINIPQFKVGDAILLDTVKKVGTFILNSEIADADISASAPIDSTVILTETGFDINLSGDVSKASASVQANVKSTISRNTTFFLANSVRKNISNPFNEINKPGNMPAIKSALVNNKNTVCMFVTGIVYADKFEFRIKNSAGGSANANILKFGNFSIQIAYTCQGDLKIDAKNGGIFYKPSFYGLNAAKDQLLLQALKIDLSGYNFYQALKVY</sequence>
<dbReference type="EMBL" id="PGFJ01000002">
    <property type="protein sequence ID" value="PJJ80015.1"/>
    <property type="molecule type" value="Genomic_DNA"/>
</dbReference>
<comment type="caution">
    <text evidence="2">The sequence shown here is derived from an EMBL/GenBank/DDBJ whole genome shotgun (WGS) entry which is preliminary data.</text>
</comment>
<organism evidence="2 3">
    <name type="scientific">Mucilaginibacter auburnensis</name>
    <dbReference type="NCBI Taxonomy" id="1457233"/>
    <lineage>
        <taxon>Bacteria</taxon>
        <taxon>Pseudomonadati</taxon>
        <taxon>Bacteroidota</taxon>
        <taxon>Sphingobacteriia</taxon>
        <taxon>Sphingobacteriales</taxon>
        <taxon>Sphingobacteriaceae</taxon>
        <taxon>Mucilaginibacter</taxon>
    </lineage>
</organism>
<proteinExistence type="predicted"/>
<gene>
    <name evidence="2" type="ORF">CLV57_3157</name>
</gene>
<protein>
    <recommendedName>
        <fullName evidence="4">Lipoprotein</fullName>
    </recommendedName>
</protein>
<name>A0A2H9VNV4_9SPHI</name>
<dbReference type="AlphaFoldDB" id="A0A2H9VNV4"/>
<accession>A0A2H9VNV4</accession>
<keyword evidence="3" id="KW-1185">Reference proteome</keyword>
<feature type="chain" id="PRO_5014183355" description="Lipoprotein" evidence="1">
    <location>
        <begin position="26"/>
        <end position="251"/>
    </location>
</feature>
<keyword evidence="1" id="KW-0732">Signal</keyword>
<evidence type="ECO:0008006" key="4">
    <source>
        <dbReference type="Google" id="ProtNLM"/>
    </source>
</evidence>
<evidence type="ECO:0000313" key="3">
    <source>
        <dbReference type="Proteomes" id="UP000242687"/>
    </source>
</evidence>